<reference evidence="1 2" key="1">
    <citation type="submission" date="2018-08" db="EMBL/GenBank/DDBJ databases">
        <title>A genome reference for cultivated species of the human gut microbiota.</title>
        <authorList>
            <person name="Zou Y."/>
            <person name="Xue W."/>
            <person name="Luo G."/>
        </authorList>
    </citation>
    <scope>NUCLEOTIDE SEQUENCE [LARGE SCALE GENOMIC DNA]</scope>
    <source>
        <strain evidence="1 2">AM42-11AC</strain>
    </source>
</reference>
<accession>A0A3E2UZU7</accession>
<sequence>MPRQVKRIKPLIYVFYEGESEQQYIDYLKSCFSDVAVIKRCSKRASTNLFADTKSRFEKDKKYRDVAEATDEIWFFFDVESKDRADEIWSERLKTINYLRKLRKKPNIRVRLLMTSGCVEYWFMLHFKDCAPPTQTDADKKKLVEDVKKIIPTYRKGDKDSIWKIAPNYPTAIKYAQKRLQSIKEIPCIEDTDERNHWLCKNCLTFSTVFEALDFLESLNSMV</sequence>
<comment type="caution">
    <text evidence="1">The sequence shown here is derived from an EMBL/GenBank/DDBJ whole genome shotgun (WGS) entry which is preliminary data.</text>
</comment>
<proteinExistence type="predicted"/>
<dbReference type="Proteomes" id="UP000261079">
    <property type="component" value="Unassembled WGS sequence"/>
</dbReference>
<dbReference type="EMBL" id="QVEZ01000015">
    <property type="protein sequence ID" value="RGC03584.1"/>
    <property type="molecule type" value="Genomic_DNA"/>
</dbReference>
<evidence type="ECO:0000313" key="2">
    <source>
        <dbReference type="Proteomes" id="UP000261079"/>
    </source>
</evidence>
<dbReference type="InterPro" id="IPR025591">
    <property type="entry name" value="RloB"/>
</dbReference>
<protein>
    <submittedName>
        <fullName evidence="1">RloB domain-containing protein</fullName>
    </submittedName>
</protein>
<dbReference type="AlphaFoldDB" id="A0A3E2UZU7"/>
<organism evidence="1 2">
    <name type="scientific">Faecalibacterium prausnitzii</name>
    <dbReference type="NCBI Taxonomy" id="853"/>
    <lineage>
        <taxon>Bacteria</taxon>
        <taxon>Bacillati</taxon>
        <taxon>Bacillota</taxon>
        <taxon>Clostridia</taxon>
        <taxon>Eubacteriales</taxon>
        <taxon>Oscillospiraceae</taxon>
        <taxon>Faecalibacterium</taxon>
    </lineage>
</organism>
<name>A0A3E2UZU7_9FIRM</name>
<gene>
    <name evidence="1" type="ORF">DW905_13875</name>
</gene>
<dbReference type="Pfam" id="PF13707">
    <property type="entry name" value="RloB"/>
    <property type="match status" value="1"/>
</dbReference>
<evidence type="ECO:0000313" key="1">
    <source>
        <dbReference type="EMBL" id="RGC03584.1"/>
    </source>
</evidence>
<dbReference type="RefSeq" id="WP_117477446.1">
    <property type="nucleotide sequence ID" value="NZ_QVEZ01000015.1"/>
</dbReference>